<dbReference type="Pfam" id="PF00135">
    <property type="entry name" value="COesterase"/>
    <property type="match status" value="1"/>
</dbReference>
<dbReference type="PROSITE" id="PS00122">
    <property type="entry name" value="CARBOXYLESTERASE_B_1"/>
    <property type="match status" value="1"/>
</dbReference>
<feature type="domain" description="Carboxylesterase type B" evidence="4">
    <location>
        <begin position="7"/>
        <end position="491"/>
    </location>
</feature>
<dbReference type="InterPro" id="IPR002018">
    <property type="entry name" value="CarbesteraseB"/>
</dbReference>
<name>A0A5P2G355_9BACT</name>
<dbReference type="AlphaFoldDB" id="A0A5P2G355"/>
<evidence type="ECO:0000256" key="3">
    <source>
        <dbReference type="RuleBase" id="RU361235"/>
    </source>
</evidence>
<protein>
    <recommendedName>
        <fullName evidence="3">Carboxylic ester hydrolase</fullName>
        <ecNumber evidence="3">3.1.1.-</ecNumber>
    </recommendedName>
</protein>
<evidence type="ECO:0000313" key="5">
    <source>
        <dbReference type="EMBL" id="QES88240.1"/>
    </source>
</evidence>
<gene>
    <name evidence="5" type="ORF">E0W69_006005</name>
</gene>
<organism evidence="5 6">
    <name type="scientific">Rhizosphaericola mali</name>
    <dbReference type="NCBI Taxonomy" id="2545455"/>
    <lineage>
        <taxon>Bacteria</taxon>
        <taxon>Pseudomonadati</taxon>
        <taxon>Bacteroidota</taxon>
        <taxon>Chitinophagia</taxon>
        <taxon>Chitinophagales</taxon>
        <taxon>Chitinophagaceae</taxon>
        <taxon>Rhizosphaericola</taxon>
    </lineage>
</organism>
<evidence type="ECO:0000256" key="1">
    <source>
        <dbReference type="ARBA" id="ARBA00005964"/>
    </source>
</evidence>
<dbReference type="EMBL" id="CP044016">
    <property type="protein sequence ID" value="QES88240.1"/>
    <property type="molecule type" value="Genomic_DNA"/>
</dbReference>
<dbReference type="KEGG" id="arac:E0W69_006005"/>
<reference evidence="5 6" key="1">
    <citation type="submission" date="2019-09" db="EMBL/GenBank/DDBJ databases">
        <title>Complete genome sequence of Arachidicoccus sp. B3-10 isolated from apple orchard soil.</title>
        <authorList>
            <person name="Kim H.S."/>
            <person name="Han K.-I."/>
            <person name="Suh M.K."/>
            <person name="Lee K.C."/>
            <person name="Eom M.K."/>
            <person name="Kim J.-S."/>
            <person name="Kang S.W."/>
            <person name="Sin Y."/>
            <person name="Lee J.-S."/>
        </authorList>
    </citation>
    <scope>NUCLEOTIDE SEQUENCE [LARGE SCALE GENOMIC DNA]</scope>
    <source>
        <strain evidence="5 6">B3-10</strain>
    </source>
</reference>
<dbReference type="InterPro" id="IPR019826">
    <property type="entry name" value="Carboxylesterase_B_AS"/>
</dbReference>
<dbReference type="InterPro" id="IPR050309">
    <property type="entry name" value="Type-B_Carboxylest/Lipase"/>
</dbReference>
<accession>A0A5P2G355</accession>
<dbReference type="PANTHER" id="PTHR11559">
    <property type="entry name" value="CARBOXYLESTERASE"/>
    <property type="match status" value="1"/>
</dbReference>
<dbReference type="InterPro" id="IPR029058">
    <property type="entry name" value="AB_hydrolase_fold"/>
</dbReference>
<dbReference type="InterPro" id="IPR019819">
    <property type="entry name" value="Carboxylesterase_B_CS"/>
</dbReference>
<evidence type="ECO:0000313" key="6">
    <source>
        <dbReference type="Proteomes" id="UP000292424"/>
    </source>
</evidence>
<dbReference type="EC" id="3.1.1.-" evidence="3"/>
<proteinExistence type="inferred from homology"/>
<evidence type="ECO:0000256" key="2">
    <source>
        <dbReference type="ARBA" id="ARBA00022801"/>
    </source>
</evidence>
<sequence length="508" mass="57264">MENNYQDVLTQNGIVRGFNAEIDNVISFKGIPYAAAPVGPLRWRSPQEPNNWNGIKLADKFSPGSWGTSFPGLDNPNSNFDEDCLTINIWKPIKTASNIPVMVWIHGGGFQFGSSGEPLYNGAKFASKGVLFVSFNYRLGVWGFLAHEDLDKEGNYSGNFGLQDQLFALHWIKKNIANFGGDPNNITLFGESAGAHAVGLLMSSPLSKGLFHKAIGQSGAFWDSEHGSLSDASEARRKGAQLVNQYANGSLEVLRSMPASTLNDIAKWDFRFDPGTSAFSPNIDNYVITDYPANIFAKGYQMDIPLITGINGAEETLFLHRSWKHDTIENFQKVVTSKIGKENMQAFSSFYPSNTEQEFSRSIGLLIGDLVISEQTWEWAQLHRQTSNSQVYSYYFDYRSPLNPVPEHASEIKFVFGLMNEINNVNSLNERDLGLAEEMMDYWTNFAKYSDPNGVNLPQWRNYTTEDPHVLQFSDQTTTKEEPWTERFKFWQSLRSKGSFPKSWRVDD</sequence>
<keyword evidence="6" id="KW-1185">Reference proteome</keyword>
<keyword evidence="2 3" id="KW-0378">Hydrolase</keyword>
<dbReference type="GO" id="GO:0016787">
    <property type="term" value="F:hydrolase activity"/>
    <property type="evidence" value="ECO:0007669"/>
    <property type="project" value="UniProtKB-KW"/>
</dbReference>
<dbReference type="Gene3D" id="3.40.50.1820">
    <property type="entry name" value="alpha/beta hydrolase"/>
    <property type="match status" value="1"/>
</dbReference>
<comment type="similarity">
    <text evidence="1 3">Belongs to the type-B carboxylesterase/lipase family.</text>
</comment>
<dbReference type="SUPFAM" id="SSF53474">
    <property type="entry name" value="alpha/beta-Hydrolases"/>
    <property type="match status" value="1"/>
</dbReference>
<dbReference type="RefSeq" id="WP_131329127.1">
    <property type="nucleotide sequence ID" value="NZ_CP044016.1"/>
</dbReference>
<dbReference type="Proteomes" id="UP000292424">
    <property type="component" value="Chromosome"/>
</dbReference>
<dbReference type="OrthoDB" id="9775851at2"/>
<evidence type="ECO:0000259" key="4">
    <source>
        <dbReference type="Pfam" id="PF00135"/>
    </source>
</evidence>
<dbReference type="PROSITE" id="PS00941">
    <property type="entry name" value="CARBOXYLESTERASE_B_2"/>
    <property type="match status" value="1"/>
</dbReference>